<proteinExistence type="predicted"/>
<keyword evidence="4" id="KW-1185">Reference proteome</keyword>
<comment type="caution">
    <text evidence="3">The sequence shown here is derived from an EMBL/GenBank/DDBJ whole genome shotgun (WGS) entry which is preliminary data.</text>
</comment>
<keyword evidence="2" id="KW-0472">Membrane</keyword>
<dbReference type="Proteomes" id="UP000821866">
    <property type="component" value="Chromosome 11"/>
</dbReference>
<feature type="region of interest" description="Disordered" evidence="1">
    <location>
        <begin position="61"/>
        <end position="81"/>
    </location>
</feature>
<feature type="compositionally biased region" description="Basic and acidic residues" evidence="1">
    <location>
        <begin position="95"/>
        <end position="106"/>
    </location>
</feature>
<evidence type="ECO:0000256" key="1">
    <source>
        <dbReference type="SAM" id="MobiDB-lite"/>
    </source>
</evidence>
<protein>
    <submittedName>
        <fullName evidence="3">Uncharacterized protein</fullName>
    </submittedName>
</protein>
<feature type="compositionally biased region" description="Polar residues" evidence="1">
    <location>
        <begin position="67"/>
        <end position="80"/>
    </location>
</feature>
<reference evidence="3" key="1">
    <citation type="journal article" date="2020" name="Cell">
        <title>Large-Scale Comparative Analyses of Tick Genomes Elucidate Their Genetic Diversity and Vector Capacities.</title>
        <authorList>
            <consortium name="Tick Genome and Microbiome Consortium (TIGMIC)"/>
            <person name="Jia N."/>
            <person name="Wang J."/>
            <person name="Shi W."/>
            <person name="Du L."/>
            <person name="Sun Y."/>
            <person name="Zhan W."/>
            <person name="Jiang J.F."/>
            <person name="Wang Q."/>
            <person name="Zhang B."/>
            <person name="Ji P."/>
            <person name="Bell-Sakyi L."/>
            <person name="Cui X.M."/>
            <person name="Yuan T.T."/>
            <person name="Jiang B.G."/>
            <person name="Yang W.F."/>
            <person name="Lam T.T."/>
            <person name="Chang Q.C."/>
            <person name="Ding S.J."/>
            <person name="Wang X.J."/>
            <person name="Zhu J.G."/>
            <person name="Ruan X.D."/>
            <person name="Zhao L."/>
            <person name="Wei J.T."/>
            <person name="Ye R.Z."/>
            <person name="Que T.C."/>
            <person name="Du C.H."/>
            <person name="Zhou Y.H."/>
            <person name="Cheng J.X."/>
            <person name="Dai P.F."/>
            <person name="Guo W.B."/>
            <person name="Han X.H."/>
            <person name="Huang E.J."/>
            <person name="Li L.F."/>
            <person name="Wei W."/>
            <person name="Gao Y.C."/>
            <person name="Liu J.Z."/>
            <person name="Shao H.Z."/>
            <person name="Wang X."/>
            <person name="Wang C.C."/>
            <person name="Yang T.C."/>
            <person name="Huo Q.B."/>
            <person name="Li W."/>
            <person name="Chen H.Y."/>
            <person name="Chen S.E."/>
            <person name="Zhou L.G."/>
            <person name="Ni X.B."/>
            <person name="Tian J.H."/>
            <person name="Sheng Y."/>
            <person name="Liu T."/>
            <person name="Pan Y.S."/>
            <person name="Xia L.Y."/>
            <person name="Li J."/>
            <person name="Zhao F."/>
            <person name="Cao W.C."/>
        </authorList>
    </citation>
    <scope>NUCLEOTIDE SEQUENCE</scope>
    <source>
        <strain evidence="3">Rmic-2018</strain>
    </source>
</reference>
<reference evidence="3" key="2">
    <citation type="submission" date="2021-09" db="EMBL/GenBank/DDBJ databases">
        <authorList>
            <person name="Jia N."/>
            <person name="Wang J."/>
            <person name="Shi W."/>
            <person name="Du L."/>
            <person name="Sun Y."/>
            <person name="Zhan W."/>
            <person name="Jiang J."/>
            <person name="Wang Q."/>
            <person name="Zhang B."/>
            <person name="Ji P."/>
            <person name="Sakyi L.B."/>
            <person name="Cui X."/>
            <person name="Yuan T."/>
            <person name="Jiang B."/>
            <person name="Yang W."/>
            <person name="Lam T.T.-Y."/>
            <person name="Chang Q."/>
            <person name="Ding S."/>
            <person name="Wang X."/>
            <person name="Zhu J."/>
            <person name="Ruan X."/>
            <person name="Zhao L."/>
            <person name="Wei J."/>
            <person name="Que T."/>
            <person name="Du C."/>
            <person name="Cheng J."/>
            <person name="Dai P."/>
            <person name="Han X."/>
            <person name="Huang E."/>
            <person name="Gao Y."/>
            <person name="Liu J."/>
            <person name="Shao H."/>
            <person name="Ye R."/>
            <person name="Li L."/>
            <person name="Wei W."/>
            <person name="Wang X."/>
            <person name="Wang C."/>
            <person name="Huo Q."/>
            <person name="Li W."/>
            <person name="Guo W."/>
            <person name="Chen H."/>
            <person name="Chen S."/>
            <person name="Zhou L."/>
            <person name="Zhou L."/>
            <person name="Ni X."/>
            <person name="Tian J."/>
            <person name="Zhou Y."/>
            <person name="Sheng Y."/>
            <person name="Liu T."/>
            <person name="Pan Y."/>
            <person name="Xia L."/>
            <person name="Li J."/>
            <person name="Zhao F."/>
            <person name="Cao W."/>
        </authorList>
    </citation>
    <scope>NUCLEOTIDE SEQUENCE</scope>
    <source>
        <strain evidence="3">Rmic-2018</strain>
        <tissue evidence="3">Larvae</tissue>
    </source>
</reference>
<accession>A0A9J6EMX9</accession>
<feature type="transmembrane region" description="Helical" evidence="2">
    <location>
        <begin position="31"/>
        <end position="51"/>
    </location>
</feature>
<feature type="region of interest" description="Disordered" evidence="1">
    <location>
        <begin position="95"/>
        <end position="114"/>
    </location>
</feature>
<dbReference type="AlphaFoldDB" id="A0A9J6EMX9"/>
<name>A0A9J6EMX9_RHIMP</name>
<keyword evidence="2" id="KW-0812">Transmembrane</keyword>
<keyword evidence="2" id="KW-1133">Transmembrane helix</keyword>
<gene>
    <name evidence="3" type="ORF">HPB51_007834</name>
</gene>
<evidence type="ECO:0000313" key="4">
    <source>
        <dbReference type="Proteomes" id="UP000821866"/>
    </source>
</evidence>
<sequence>MKPPKSKVAHFENVDLRELRVTPASLRLRRCIIGASISYILIFTPVLAYFIHSYMMAPPDLSRPRNSESGMPSKTCSNRRLPSFHLGFHRTGRHEDWQRVSARERQSLGPASVK</sequence>
<evidence type="ECO:0000313" key="3">
    <source>
        <dbReference type="EMBL" id="KAH8035599.1"/>
    </source>
</evidence>
<organism evidence="3 4">
    <name type="scientific">Rhipicephalus microplus</name>
    <name type="common">Cattle tick</name>
    <name type="synonym">Boophilus microplus</name>
    <dbReference type="NCBI Taxonomy" id="6941"/>
    <lineage>
        <taxon>Eukaryota</taxon>
        <taxon>Metazoa</taxon>
        <taxon>Ecdysozoa</taxon>
        <taxon>Arthropoda</taxon>
        <taxon>Chelicerata</taxon>
        <taxon>Arachnida</taxon>
        <taxon>Acari</taxon>
        <taxon>Parasitiformes</taxon>
        <taxon>Ixodida</taxon>
        <taxon>Ixodoidea</taxon>
        <taxon>Ixodidae</taxon>
        <taxon>Rhipicephalinae</taxon>
        <taxon>Rhipicephalus</taxon>
        <taxon>Boophilus</taxon>
    </lineage>
</organism>
<evidence type="ECO:0000256" key="2">
    <source>
        <dbReference type="SAM" id="Phobius"/>
    </source>
</evidence>
<dbReference type="EMBL" id="JABSTU010000003">
    <property type="protein sequence ID" value="KAH8035599.1"/>
    <property type="molecule type" value="Genomic_DNA"/>
</dbReference>